<dbReference type="InterPro" id="IPR023296">
    <property type="entry name" value="Glyco_hydro_beta-prop_sf"/>
</dbReference>
<accession>K1WMR2</accession>
<keyword evidence="1" id="KW-0732">Signal</keyword>
<evidence type="ECO:0000256" key="1">
    <source>
        <dbReference type="SAM" id="SignalP"/>
    </source>
</evidence>
<reference evidence="2 3" key="1">
    <citation type="journal article" date="2012" name="BMC Genomics">
        <title>Sequencing the genome of Marssonina brunnea reveals fungus-poplar co-evolution.</title>
        <authorList>
            <person name="Zhu S."/>
            <person name="Cao Y.-Z."/>
            <person name="Jiang C."/>
            <person name="Tan B.-Y."/>
            <person name="Wang Z."/>
            <person name="Feng S."/>
            <person name="Zhang L."/>
            <person name="Su X.-H."/>
            <person name="Brejova B."/>
            <person name="Vinar T."/>
            <person name="Xu M."/>
            <person name="Wang M.-X."/>
            <person name="Zhang S.-G."/>
            <person name="Huang M.-R."/>
            <person name="Wu R."/>
            <person name="Zhou Y."/>
        </authorList>
    </citation>
    <scope>NUCLEOTIDE SEQUENCE [LARGE SCALE GENOMIC DNA]</scope>
    <source>
        <strain evidence="2 3">MB_m1</strain>
    </source>
</reference>
<gene>
    <name evidence="2" type="ORF">MBM_08330</name>
</gene>
<dbReference type="PANTHER" id="PTHR22925">
    <property type="entry name" value="GLYCOSYL HYDROLASE 43 FAMILY MEMBER"/>
    <property type="match status" value="1"/>
</dbReference>
<feature type="chain" id="PRO_5003853027" evidence="1">
    <location>
        <begin position="20"/>
        <end position="557"/>
    </location>
</feature>
<dbReference type="InParanoid" id="K1WMR2"/>
<dbReference type="KEGG" id="mbe:MBM_08330"/>
<evidence type="ECO:0000313" key="3">
    <source>
        <dbReference type="Proteomes" id="UP000006753"/>
    </source>
</evidence>
<proteinExistence type="predicted"/>
<dbReference type="SUPFAM" id="SSF75005">
    <property type="entry name" value="Arabinanase/levansucrase/invertase"/>
    <property type="match status" value="1"/>
</dbReference>
<dbReference type="HOGENOM" id="CLU_490161_0_0_1"/>
<dbReference type="Gene3D" id="2.115.10.20">
    <property type="entry name" value="Glycosyl hydrolase domain, family 43"/>
    <property type="match status" value="1"/>
</dbReference>
<protein>
    <submittedName>
        <fullName evidence="2">Beta-xylosidase, secreted</fullName>
    </submittedName>
</protein>
<dbReference type="GeneID" id="18764265"/>
<evidence type="ECO:0000313" key="2">
    <source>
        <dbReference type="EMBL" id="EKD13612.1"/>
    </source>
</evidence>
<dbReference type="OMA" id="PYCHLEY"/>
<dbReference type="Proteomes" id="UP000006753">
    <property type="component" value="Unassembled WGS sequence"/>
</dbReference>
<dbReference type="OrthoDB" id="9970295at2759"/>
<sequence>MFFSPDLIVLACWASTAVAGQVTFRNSHKYYFDVDGNAIDSVNGKVEWIQGQYLWIGEPSSCGAEACDKVSWSSPNLIDWYFNGPLFNLTENAQYCLVGLGSCSRPKVIYNEKTRKYVFYGFATRGSGPATVPVFTSDSLTSGYTFAGEMIPDYAPAGWSVEDLGLTVLDGKAYLTFTGWNITSMYSDGHLGSIWPPFINPVLVQPLSEDFLQASGRSYPVHQAGTGFPIFPDSPNLIDGQFQSPDLFRRGDTYYVIGSGTCSFCPGTTTLAYRSASPFGPWTRQIVDCGNTCGGQAMGVLNVPPVAPGAEGAFVYHADSFSTAPMGGHITGSKGHAFWPLSFASDGSIEPIDCSANKTFTIDAPPATAPFPRIGGRAVNATDGSGNYGAYYSETGLITKRFLYQTWTSSKSGMLTEVGVNLALNAPAPNPITIVVFSYPDEATLLSPGFRWTELATKLVADTTDRSFLSFQVQRIEVNQEVQAGQRLGIALFSAQNGPRVWSLPYAYLVQDTAGTGTNHKLYAIEKGHISRDGPKGQQSPLKEVVDREIKWYATVV</sequence>
<dbReference type="AlphaFoldDB" id="K1WMR2"/>
<keyword evidence="3" id="KW-1185">Reference proteome</keyword>
<dbReference type="EMBL" id="JH921449">
    <property type="protein sequence ID" value="EKD13612.1"/>
    <property type="molecule type" value="Genomic_DNA"/>
</dbReference>
<dbReference type="PANTHER" id="PTHR22925:SF3">
    <property type="entry name" value="GLYCOSYL HYDROLASE FAMILY PROTEIN 43"/>
    <property type="match status" value="1"/>
</dbReference>
<feature type="signal peptide" evidence="1">
    <location>
        <begin position="1"/>
        <end position="19"/>
    </location>
</feature>
<name>K1WMR2_MARBU</name>
<organism evidence="2 3">
    <name type="scientific">Marssonina brunnea f. sp. multigermtubi (strain MB_m1)</name>
    <name type="common">Marssonina leaf spot fungus</name>
    <dbReference type="NCBI Taxonomy" id="1072389"/>
    <lineage>
        <taxon>Eukaryota</taxon>
        <taxon>Fungi</taxon>
        <taxon>Dikarya</taxon>
        <taxon>Ascomycota</taxon>
        <taxon>Pezizomycotina</taxon>
        <taxon>Leotiomycetes</taxon>
        <taxon>Helotiales</taxon>
        <taxon>Drepanopezizaceae</taxon>
        <taxon>Drepanopeziza</taxon>
    </lineage>
</organism>